<dbReference type="InterPro" id="IPR024405">
    <property type="entry name" value="Phage_BhlA/UviB"/>
</dbReference>
<organism evidence="2 3">
    <name type="scientific">Geomicrobium sediminis</name>
    <dbReference type="NCBI Taxonomy" id="1347788"/>
    <lineage>
        <taxon>Bacteria</taxon>
        <taxon>Bacillati</taxon>
        <taxon>Bacillota</taxon>
        <taxon>Bacilli</taxon>
        <taxon>Bacillales</taxon>
        <taxon>Geomicrobium</taxon>
    </lineage>
</organism>
<keyword evidence="1" id="KW-0472">Membrane</keyword>
<dbReference type="EMBL" id="JAFBEC010000001">
    <property type="protein sequence ID" value="MBM7631085.1"/>
    <property type="molecule type" value="Genomic_DNA"/>
</dbReference>
<feature type="transmembrane region" description="Helical" evidence="1">
    <location>
        <begin position="14"/>
        <end position="36"/>
    </location>
</feature>
<proteinExistence type="predicted"/>
<protein>
    <submittedName>
        <fullName evidence="2">Tfp pilus assembly protein PilO</fullName>
    </submittedName>
</protein>
<dbReference type="Pfam" id="PF10960">
    <property type="entry name" value="Holin_BhlA"/>
    <property type="match status" value="1"/>
</dbReference>
<dbReference type="RefSeq" id="WP_204695279.1">
    <property type="nucleotide sequence ID" value="NZ_JAFBEC010000001.1"/>
</dbReference>
<keyword evidence="3" id="KW-1185">Reference proteome</keyword>
<evidence type="ECO:0000256" key="1">
    <source>
        <dbReference type="SAM" id="Phobius"/>
    </source>
</evidence>
<accession>A0ABS2P6R1</accession>
<reference evidence="2 3" key="1">
    <citation type="submission" date="2021-01" db="EMBL/GenBank/DDBJ databases">
        <title>Genomic Encyclopedia of Type Strains, Phase IV (KMG-IV): sequencing the most valuable type-strain genomes for metagenomic binning, comparative biology and taxonomic classification.</title>
        <authorList>
            <person name="Goeker M."/>
        </authorList>
    </citation>
    <scope>NUCLEOTIDE SEQUENCE [LARGE SCALE GENOMIC DNA]</scope>
    <source>
        <strain evidence="2 3">DSM 25540</strain>
    </source>
</reference>
<sequence length="89" mass="10582">MWESIIKYGIDSDIGIFGVLFILLLALLWVGVWWIMKKNDEREKRLQARNEEREKRYIDVIDKQAEGLTAINNVQKDVSEMKSMLLRRN</sequence>
<keyword evidence="1" id="KW-0812">Transmembrane</keyword>
<gene>
    <name evidence="2" type="ORF">JOD17_000176</name>
</gene>
<evidence type="ECO:0000313" key="2">
    <source>
        <dbReference type="EMBL" id="MBM7631085.1"/>
    </source>
</evidence>
<evidence type="ECO:0000313" key="3">
    <source>
        <dbReference type="Proteomes" id="UP000741863"/>
    </source>
</evidence>
<name>A0ABS2P6R1_9BACL</name>
<comment type="caution">
    <text evidence="2">The sequence shown here is derived from an EMBL/GenBank/DDBJ whole genome shotgun (WGS) entry which is preliminary data.</text>
</comment>
<dbReference type="Proteomes" id="UP000741863">
    <property type="component" value="Unassembled WGS sequence"/>
</dbReference>
<keyword evidence="1" id="KW-1133">Transmembrane helix</keyword>